<accession>A0A1H9A890</accession>
<protein>
    <submittedName>
        <fullName evidence="4">Por secretion system C-terminal sorting domain-containing protein</fullName>
    </submittedName>
</protein>
<keyword evidence="5" id="KW-1185">Reference proteome</keyword>
<reference evidence="4 5" key="1">
    <citation type="submission" date="2016-10" db="EMBL/GenBank/DDBJ databases">
        <authorList>
            <person name="de Groot N.N."/>
        </authorList>
    </citation>
    <scope>NUCLEOTIDE SEQUENCE [LARGE SCALE GENOMIC DNA]</scope>
    <source>
        <strain evidence="4 5">DSM 27078</strain>
    </source>
</reference>
<dbReference type="AlphaFoldDB" id="A0A1H9A890"/>
<dbReference type="STRING" id="1299341.SAMN05444005_1029"/>
<feature type="domain" description="Secretion system C-terminal sorting" evidence="3">
    <location>
        <begin position="345"/>
        <end position="420"/>
    </location>
</feature>
<evidence type="ECO:0000256" key="1">
    <source>
        <dbReference type="ARBA" id="ARBA00022729"/>
    </source>
</evidence>
<dbReference type="Pfam" id="PF18962">
    <property type="entry name" value="Por_Secre_tail"/>
    <property type="match status" value="1"/>
</dbReference>
<name>A0A1H9A890_9FLAO</name>
<dbReference type="InterPro" id="IPR015943">
    <property type="entry name" value="WD40/YVTN_repeat-like_dom_sf"/>
</dbReference>
<dbReference type="SUPFAM" id="SSF110296">
    <property type="entry name" value="Oligoxyloglucan reducing end-specific cellobiohydrolase"/>
    <property type="match status" value="1"/>
</dbReference>
<keyword evidence="1 2" id="KW-0732">Signal</keyword>
<dbReference type="NCBIfam" id="TIGR04183">
    <property type="entry name" value="Por_Secre_tail"/>
    <property type="match status" value="1"/>
</dbReference>
<feature type="signal peptide" evidence="2">
    <location>
        <begin position="1"/>
        <end position="18"/>
    </location>
</feature>
<sequence>MKKKIALFLVFFINFMFSQTWQPLTSIASNSIASNQRFDDVYFLNENLGWAANGGDPKVFKTTDGGVNWTLQTTGSLLGSTYFRNIEFLDENIGFLGTLNQKFYKTTDGGTTWNLVTNITPNPVAICGIDCVGTSTIYGCGAYFSPAFIIKSTDSGATWQYINMSAYATALVEIQFLTESIGFASGRNTTGGVILKTTDGGITWTEILNTNNNGDYVWKLQVLNSNQNVMFGSVEAASPNPGRLAKSIDGGVSWTFQNAPEIDIQAVGFLDENHGWMGGHTTGFYETTNGGVSWTNTGVGSNLNRIFFIGNTAYASGRTIYKMSNLLSNTDFAEQDRTPLDIKVSPNPLVDKLNIEINFLAEDHIIIEVYDQTGKLVKHLIKDDIYNIGVKKYTFDFPYAAGNYFINFHNNTGRQTVKIIKK</sequence>
<evidence type="ECO:0000313" key="5">
    <source>
        <dbReference type="Proteomes" id="UP000198648"/>
    </source>
</evidence>
<evidence type="ECO:0000313" key="4">
    <source>
        <dbReference type="EMBL" id="SEP72874.1"/>
    </source>
</evidence>
<dbReference type="PANTHER" id="PTHR47199">
    <property type="entry name" value="PHOTOSYSTEM II STABILITY/ASSEMBLY FACTOR HCF136, CHLOROPLASTIC"/>
    <property type="match status" value="1"/>
</dbReference>
<evidence type="ECO:0000256" key="2">
    <source>
        <dbReference type="SAM" id="SignalP"/>
    </source>
</evidence>
<dbReference type="CDD" id="cd15482">
    <property type="entry name" value="Sialidase_non-viral"/>
    <property type="match status" value="1"/>
</dbReference>
<dbReference type="PANTHER" id="PTHR47199:SF2">
    <property type="entry name" value="PHOTOSYSTEM II STABILITY_ASSEMBLY FACTOR HCF136, CHLOROPLASTIC"/>
    <property type="match status" value="1"/>
</dbReference>
<evidence type="ECO:0000259" key="3">
    <source>
        <dbReference type="Pfam" id="PF18962"/>
    </source>
</evidence>
<dbReference type="Proteomes" id="UP000198648">
    <property type="component" value="Unassembled WGS sequence"/>
</dbReference>
<dbReference type="EMBL" id="FOEI01000002">
    <property type="protein sequence ID" value="SEP72874.1"/>
    <property type="molecule type" value="Genomic_DNA"/>
</dbReference>
<dbReference type="RefSeq" id="WP_245745602.1">
    <property type="nucleotide sequence ID" value="NZ_FOEI01000002.1"/>
</dbReference>
<dbReference type="Gene3D" id="2.130.10.10">
    <property type="entry name" value="YVTN repeat-like/Quinoprotein amine dehydrogenase"/>
    <property type="match status" value="2"/>
</dbReference>
<proteinExistence type="predicted"/>
<dbReference type="InterPro" id="IPR026444">
    <property type="entry name" value="Secre_tail"/>
</dbReference>
<organism evidence="4 5">
    <name type="scientific">Flavobacterium urocaniciphilum</name>
    <dbReference type="NCBI Taxonomy" id="1299341"/>
    <lineage>
        <taxon>Bacteria</taxon>
        <taxon>Pseudomonadati</taxon>
        <taxon>Bacteroidota</taxon>
        <taxon>Flavobacteriia</taxon>
        <taxon>Flavobacteriales</taxon>
        <taxon>Flavobacteriaceae</taxon>
        <taxon>Flavobacterium</taxon>
    </lineage>
</organism>
<gene>
    <name evidence="4" type="ORF">SAMN05444005_1029</name>
</gene>
<feature type="chain" id="PRO_5011531463" evidence="2">
    <location>
        <begin position="19"/>
        <end position="422"/>
    </location>
</feature>